<protein>
    <submittedName>
        <fullName evidence="2">Uncharacterized protein</fullName>
    </submittedName>
</protein>
<feature type="compositionally biased region" description="Low complexity" evidence="1">
    <location>
        <begin position="183"/>
        <end position="197"/>
    </location>
</feature>
<feature type="compositionally biased region" description="Basic and acidic residues" evidence="1">
    <location>
        <begin position="62"/>
        <end position="72"/>
    </location>
</feature>
<name>A0A0L0F7U8_9EUKA</name>
<gene>
    <name evidence="2" type="ORF">SARC_15250</name>
</gene>
<accession>A0A0L0F7U8</accession>
<organism evidence="2 3">
    <name type="scientific">Sphaeroforma arctica JP610</name>
    <dbReference type="NCBI Taxonomy" id="667725"/>
    <lineage>
        <taxon>Eukaryota</taxon>
        <taxon>Ichthyosporea</taxon>
        <taxon>Ichthyophonida</taxon>
        <taxon>Sphaeroforma</taxon>
    </lineage>
</organism>
<feature type="region of interest" description="Disordered" evidence="1">
    <location>
        <begin position="158"/>
        <end position="236"/>
    </location>
</feature>
<dbReference type="GeneID" id="25915754"/>
<evidence type="ECO:0000313" key="3">
    <source>
        <dbReference type="Proteomes" id="UP000054560"/>
    </source>
</evidence>
<evidence type="ECO:0000313" key="2">
    <source>
        <dbReference type="EMBL" id="KNC72198.1"/>
    </source>
</evidence>
<dbReference type="AlphaFoldDB" id="A0A0L0F7U8"/>
<sequence length="270" mass="29801">MSLAPVAMYEQLIWKDPANYGCIEVGKHLLQPPEEEVPNIPEESQVMDRNSGTKTGTSAGQDRGEGPEESTRKSTQTQGVNDTFDLNNMSMDLGVDTQELSSLPTQAQGSSLDLSQNAQRMPDDTLLFSDTELDMDMDSAQPIQSDTTAHGNIYGKESGNDIDGNHGNGAATDDMDEDDDIYNDINNNNNRTDNGIRNNKRRRGKCQINDSDVSSANEDETDTEPLEEGTQHVNERRKEDQIIMKWNMSQYLPQEVQTVCACDCVCGVIG</sequence>
<keyword evidence="3" id="KW-1185">Reference proteome</keyword>
<dbReference type="EMBL" id="KQ247419">
    <property type="protein sequence ID" value="KNC72198.1"/>
    <property type="molecule type" value="Genomic_DNA"/>
</dbReference>
<feature type="compositionally biased region" description="Acidic residues" evidence="1">
    <location>
        <begin position="217"/>
        <end position="227"/>
    </location>
</feature>
<feature type="compositionally biased region" description="Polar residues" evidence="1">
    <location>
        <begin position="47"/>
        <end position="60"/>
    </location>
</feature>
<proteinExistence type="predicted"/>
<dbReference type="RefSeq" id="XP_014146100.1">
    <property type="nucleotide sequence ID" value="XM_014290625.1"/>
</dbReference>
<feature type="region of interest" description="Disordered" evidence="1">
    <location>
        <begin position="33"/>
        <end position="89"/>
    </location>
</feature>
<dbReference type="Proteomes" id="UP000054560">
    <property type="component" value="Unassembled WGS sequence"/>
</dbReference>
<feature type="compositionally biased region" description="Polar residues" evidence="1">
    <location>
        <begin position="73"/>
        <end position="89"/>
    </location>
</feature>
<evidence type="ECO:0000256" key="1">
    <source>
        <dbReference type="SAM" id="MobiDB-lite"/>
    </source>
</evidence>
<reference evidence="2 3" key="1">
    <citation type="submission" date="2011-02" db="EMBL/GenBank/DDBJ databases">
        <title>The Genome Sequence of Sphaeroforma arctica JP610.</title>
        <authorList>
            <consortium name="The Broad Institute Genome Sequencing Platform"/>
            <person name="Russ C."/>
            <person name="Cuomo C."/>
            <person name="Young S.K."/>
            <person name="Zeng Q."/>
            <person name="Gargeya S."/>
            <person name="Alvarado L."/>
            <person name="Berlin A."/>
            <person name="Chapman S.B."/>
            <person name="Chen Z."/>
            <person name="Freedman E."/>
            <person name="Gellesch M."/>
            <person name="Goldberg J."/>
            <person name="Griggs A."/>
            <person name="Gujja S."/>
            <person name="Heilman E."/>
            <person name="Heiman D."/>
            <person name="Howarth C."/>
            <person name="Mehta T."/>
            <person name="Neiman D."/>
            <person name="Pearson M."/>
            <person name="Roberts A."/>
            <person name="Saif S."/>
            <person name="Shea T."/>
            <person name="Shenoy N."/>
            <person name="Sisk P."/>
            <person name="Stolte C."/>
            <person name="Sykes S."/>
            <person name="White J."/>
            <person name="Yandava C."/>
            <person name="Burger G."/>
            <person name="Gray M.W."/>
            <person name="Holland P.W.H."/>
            <person name="King N."/>
            <person name="Lang F.B.F."/>
            <person name="Roger A.J."/>
            <person name="Ruiz-Trillo I."/>
            <person name="Haas B."/>
            <person name="Nusbaum C."/>
            <person name="Birren B."/>
        </authorList>
    </citation>
    <scope>NUCLEOTIDE SEQUENCE [LARGE SCALE GENOMIC DNA]</scope>
    <source>
        <strain evidence="2 3">JP610</strain>
    </source>
</reference>
<feature type="compositionally biased region" description="Acidic residues" evidence="1">
    <location>
        <begin position="173"/>
        <end position="182"/>
    </location>
</feature>